<evidence type="ECO:0000313" key="3">
    <source>
        <dbReference type="Proteomes" id="UP000532010"/>
    </source>
</evidence>
<protein>
    <submittedName>
        <fullName evidence="2">Uncharacterized protein</fullName>
    </submittedName>
</protein>
<dbReference type="AlphaFoldDB" id="A0A7W4YWJ7"/>
<comment type="caution">
    <text evidence="2">The sequence shown here is derived from an EMBL/GenBank/DDBJ whole genome shotgun (WGS) entry which is preliminary data.</text>
</comment>
<feature type="chain" id="PRO_5030859830" evidence="1">
    <location>
        <begin position="24"/>
        <end position="204"/>
    </location>
</feature>
<evidence type="ECO:0000256" key="1">
    <source>
        <dbReference type="SAM" id="SignalP"/>
    </source>
</evidence>
<organism evidence="2 3">
    <name type="scientific">Microvirga lupini</name>
    <dbReference type="NCBI Taxonomy" id="420324"/>
    <lineage>
        <taxon>Bacteria</taxon>
        <taxon>Pseudomonadati</taxon>
        <taxon>Pseudomonadota</taxon>
        <taxon>Alphaproteobacteria</taxon>
        <taxon>Hyphomicrobiales</taxon>
        <taxon>Methylobacteriaceae</taxon>
        <taxon>Microvirga</taxon>
    </lineage>
</organism>
<feature type="signal peptide" evidence="1">
    <location>
        <begin position="1"/>
        <end position="23"/>
    </location>
</feature>
<evidence type="ECO:0000313" key="2">
    <source>
        <dbReference type="EMBL" id="MBB3019597.1"/>
    </source>
</evidence>
<keyword evidence="1" id="KW-0732">Signal</keyword>
<sequence length="204" mass="21197">MPKSFLFAVVFGAGLTITAAAQAHCDAIGGPVATAALQALDTNNVNAVLPYVPATAEPELTAAFSQAMTVRASGSDAKGLADRYFMETAVRLHRAGEGAPYTGLRPAGTDFGPAIPAAEQALATGKVEPLLEFLAREIEHGVRERFAHASGDRPKEPMDAADVPVAREHVRQELGFIGYVEGVYLAVQGSGHAEGATASKDCGH</sequence>
<dbReference type="InterPro" id="IPR045613">
    <property type="entry name" value="DUF6448"/>
</dbReference>
<reference evidence="2 3" key="1">
    <citation type="submission" date="2020-08" db="EMBL/GenBank/DDBJ databases">
        <title>The Agave Microbiome: Exploring the role of microbial communities in plant adaptations to desert environments.</title>
        <authorList>
            <person name="Partida-Martinez L.P."/>
        </authorList>
    </citation>
    <scope>NUCLEOTIDE SEQUENCE [LARGE SCALE GENOMIC DNA]</scope>
    <source>
        <strain evidence="2 3">AT3.9</strain>
    </source>
</reference>
<dbReference type="EMBL" id="JACHWB010000003">
    <property type="protein sequence ID" value="MBB3019597.1"/>
    <property type="molecule type" value="Genomic_DNA"/>
</dbReference>
<dbReference type="Proteomes" id="UP000532010">
    <property type="component" value="Unassembled WGS sequence"/>
</dbReference>
<keyword evidence="3" id="KW-1185">Reference proteome</keyword>
<name>A0A7W4YWJ7_9HYPH</name>
<dbReference type="RefSeq" id="WP_183450830.1">
    <property type="nucleotide sequence ID" value="NZ_JACHWB010000003.1"/>
</dbReference>
<gene>
    <name evidence="2" type="ORF">FHR70_002662</name>
</gene>
<accession>A0A7W4YWJ7</accession>
<proteinExistence type="predicted"/>
<dbReference type="Pfam" id="PF20046">
    <property type="entry name" value="DUF6448"/>
    <property type="match status" value="1"/>
</dbReference>